<proteinExistence type="predicted"/>
<protein>
    <submittedName>
        <fullName evidence="1">Uncharacterized protein</fullName>
    </submittedName>
</protein>
<keyword evidence="2" id="KW-1185">Reference proteome</keyword>
<comment type="caution">
    <text evidence="1">The sequence shown here is derived from an EMBL/GenBank/DDBJ whole genome shotgun (WGS) entry which is preliminary data.</text>
</comment>
<evidence type="ECO:0000313" key="1">
    <source>
        <dbReference type="EMBL" id="KAJ0042602.1"/>
    </source>
</evidence>
<reference evidence="2" key="1">
    <citation type="journal article" date="2023" name="G3 (Bethesda)">
        <title>Genome assembly and association tests identify interacting loci associated with vigor, precocity, and sex in interspecific pistachio rootstocks.</title>
        <authorList>
            <person name="Palmer W."/>
            <person name="Jacygrad E."/>
            <person name="Sagayaradj S."/>
            <person name="Cavanaugh K."/>
            <person name="Han R."/>
            <person name="Bertier L."/>
            <person name="Beede B."/>
            <person name="Kafkas S."/>
            <person name="Golino D."/>
            <person name="Preece J."/>
            <person name="Michelmore R."/>
        </authorList>
    </citation>
    <scope>NUCLEOTIDE SEQUENCE [LARGE SCALE GENOMIC DNA]</scope>
</reference>
<organism evidence="1 2">
    <name type="scientific">Pistacia integerrima</name>
    <dbReference type="NCBI Taxonomy" id="434235"/>
    <lineage>
        <taxon>Eukaryota</taxon>
        <taxon>Viridiplantae</taxon>
        <taxon>Streptophyta</taxon>
        <taxon>Embryophyta</taxon>
        <taxon>Tracheophyta</taxon>
        <taxon>Spermatophyta</taxon>
        <taxon>Magnoliopsida</taxon>
        <taxon>eudicotyledons</taxon>
        <taxon>Gunneridae</taxon>
        <taxon>Pentapetalae</taxon>
        <taxon>rosids</taxon>
        <taxon>malvids</taxon>
        <taxon>Sapindales</taxon>
        <taxon>Anacardiaceae</taxon>
        <taxon>Pistacia</taxon>
    </lineage>
</organism>
<dbReference type="EMBL" id="CM047739">
    <property type="protein sequence ID" value="KAJ0042602.1"/>
    <property type="molecule type" value="Genomic_DNA"/>
</dbReference>
<evidence type="ECO:0000313" key="2">
    <source>
        <dbReference type="Proteomes" id="UP001163603"/>
    </source>
</evidence>
<sequence>MFQWVTEMNVIGLHSQFLSGIDYLKIDGKVIAVSVVASGRYSNNVNYSDVLVYSGQGENPALKRKQQLEDQKLERGNLALKNSMEEKTPVRVVRMSGRRISNKVYFYDGLYLVDRYWQERGKFGKLVFMFWLKRIEGQPKCTFWEKCEI</sequence>
<name>A0ACC0YYR6_9ROSI</name>
<gene>
    <name evidence="1" type="ORF">Pint_17999</name>
</gene>
<dbReference type="Proteomes" id="UP001163603">
    <property type="component" value="Chromosome 4"/>
</dbReference>
<accession>A0ACC0YYR6</accession>